<gene>
    <name evidence="3" type="ORF">SanaruYs_11490</name>
</gene>
<protein>
    <submittedName>
        <fullName evidence="3">Peptidase C14</fullName>
    </submittedName>
</protein>
<dbReference type="GO" id="GO:0006508">
    <property type="term" value="P:proteolysis"/>
    <property type="evidence" value="ECO:0007669"/>
    <property type="project" value="InterPro"/>
</dbReference>
<evidence type="ECO:0000313" key="4">
    <source>
        <dbReference type="Proteomes" id="UP000288227"/>
    </source>
</evidence>
<keyword evidence="4" id="KW-1185">Reference proteome</keyword>
<dbReference type="Proteomes" id="UP000288227">
    <property type="component" value="Unassembled WGS sequence"/>
</dbReference>
<sequence>MKKRLFSLALTILSVAVAMAQNVSTRTNDFEVDFSDPKKLASTTIPVINWITPVQETNYAQENKFKIRVEIDSDKPIKSIIINVKESEQSASRGSSSIQPTDEEKLHTVVERSITLMDGDNLLEIIAENIDGQKTVSYRKVTIGSAALADATKLDRTDYALIFATDEYDHWGDLVNPVFDSRTIAAELKKTYGFQVDVVENGTQADVLKKIREYAEKKYKPLDQLLIFFAGHGNYDQTFGEGFVVTRESLINDEAKTTYLSHNRLRSIINNIPCEHIFLAMDVCFGGTFDAALASSRGIGDEVYKEQNTAEFITRKLTYKTRRFLTSGGKTYVSDGIAGKHSPFAKNLIEALRSRGGRDGVLTLPEIYSYVEKLKIQPRFGEFGDNAPGSDFVFVAK</sequence>
<dbReference type="InterPro" id="IPR029030">
    <property type="entry name" value="Caspase-like_dom_sf"/>
</dbReference>
<name>A0A401U7R3_9BACT</name>
<dbReference type="RefSeq" id="WP_127121582.1">
    <property type="nucleotide sequence ID" value="NZ_BHXQ01000002.1"/>
</dbReference>
<accession>A0A401U7R3</accession>
<feature type="signal peptide" evidence="1">
    <location>
        <begin position="1"/>
        <end position="20"/>
    </location>
</feature>
<dbReference type="EMBL" id="BHXQ01000002">
    <property type="protein sequence ID" value="GCC50930.1"/>
    <property type="molecule type" value="Genomic_DNA"/>
</dbReference>
<proteinExistence type="predicted"/>
<evidence type="ECO:0000313" key="3">
    <source>
        <dbReference type="EMBL" id="GCC50930.1"/>
    </source>
</evidence>
<dbReference type="Pfam" id="PF00656">
    <property type="entry name" value="Peptidase_C14"/>
    <property type="match status" value="1"/>
</dbReference>
<dbReference type="SUPFAM" id="SSF52129">
    <property type="entry name" value="Caspase-like"/>
    <property type="match status" value="1"/>
</dbReference>
<organism evidence="3 4">
    <name type="scientific">Chryseotalea sanaruensis</name>
    <dbReference type="NCBI Taxonomy" id="2482724"/>
    <lineage>
        <taxon>Bacteria</taxon>
        <taxon>Pseudomonadati</taxon>
        <taxon>Bacteroidota</taxon>
        <taxon>Cytophagia</taxon>
        <taxon>Cytophagales</taxon>
        <taxon>Chryseotaleaceae</taxon>
        <taxon>Chryseotalea</taxon>
    </lineage>
</organism>
<keyword evidence="1" id="KW-0732">Signal</keyword>
<feature type="domain" description="Caspase family p20" evidence="2">
    <location>
        <begin position="156"/>
        <end position="277"/>
    </location>
</feature>
<dbReference type="GO" id="GO:0004197">
    <property type="term" value="F:cysteine-type endopeptidase activity"/>
    <property type="evidence" value="ECO:0007669"/>
    <property type="project" value="InterPro"/>
</dbReference>
<dbReference type="Gene3D" id="3.40.50.1460">
    <property type="match status" value="1"/>
</dbReference>
<dbReference type="PANTHER" id="PTHR22576">
    <property type="entry name" value="MUCOSA ASSOCIATED LYMPHOID TISSUE LYMPHOMA TRANSLOCATION PROTEIN 1/PARACASPASE"/>
    <property type="match status" value="1"/>
</dbReference>
<reference evidence="3 4" key="1">
    <citation type="submission" date="2018-11" db="EMBL/GenBank/DDBJ databases">
        <title>Chryseotalea sanarue gen. nov., sp., nov., a member of the family Cytophagaceae, isolated from a brackish lake in Hamamatsu Japan.</title>
        <authorList>
            <person name="Maejima Y."/>
            <person name="Iino T."/>
            <person name="Muraguchi Y."/>
            <person name="Fukuda K."/>
            <person name="Ohkuma M."/>
            <person name="Moriuchi R."/>
            <person name="Dohra H."/>
            <person name="Kimbara K."/>
            <person name="Shintani M."/>
        </authorList>
    </citation>
    <scope>NUCLEOTIDE SEQUENCE [LARGE SCALE GENOMIC DNA]</scope>
    <source>
        <strain evidence="3 4">Ys</strain>
    </source>
</reference>
<dbReference type="AlphaFoldDB" id="A0A401U7R3"/>
<dbReference type="InterPro" id="IPR001309">
    <property type="entry name" value="Pept_C14_p20"/>
</dbReference>
<dbReference type="PANTHER" id="PTHR22576:SF37">
    <property type="entry name" value="MUCOSA-ASSOCIATED LYMPHOID TISSUE LYMPHOMA TRANSLOCATION PROTEIN 1"/>
    <property type="match status" value="1"/>
</dbReference>
<comment type="caution">
    <text evidence="3">The sequence shown here is derived from an EMBL/GenBank/DDBJ whole genome shotgun (WGS) entry which is preliminary data.</text>
</comment>
<evidence type="ECO:0000259" key="2">
    <source>
        <dbReference type="PROSITE" id="PS50208"/>
    </source>
</evidence>
<dbReference type="InterPro" id="IPR011600">
    <property type="entry name" value="Pept_C14_caspase"/>
</dbReference>
<feature type="chain" id="PRO_5019393050" evidence="1">
    <location>
        <begin position="21"/>
        <end position="397"/>
    </location>
</feature>
<dbReference type="InterPro" id="IPR052039">
    <property type="entry name" value="Caspase-related_regulators"/>
</dbReference>
<evidence type="ECO:0000256" key="1">
    <source>
        <dbReference type="SAM" id="SignalP"/>
    </source>
</evidence>
<dbReference type="PROSITE" id="PS50208">
    <property type="entry name" value="CASPASE_P20"/>
    <property type="match status" value="1"/>
</dbReference>
<dbReference type="OrthoDB" id="976443at2"/>